<dbReference type="KEGG" id="ome:OLMES_1394"/>
<dbReference type="NCBIfam" id="TIGR00645">
    <property type="entry name" value="HI0507"/>
    <property type="match status" value="1"/>
</dbReference>
<reference evidence="8 9" key="1">
    <citation type="submission" date="2017-05" db="EMBL/GenBank/DDBJ databases">
        <title>Genomic insights into alkan degradation activity of Oleiphilus messinensis.</title>
        <authorList>
            <person name="Kozyavkin S.A."/>
            <person name="Slesarev A.I."/>
            <person name="Golyshin P.N."/>
            <person name="Korzhenkov A."/>
            <person name="Golyshina O.N."/>
            <person name="Toshchakov S.V."/>
        </authorList>
    </citation>
    <scope>NUCLEOTIDE SEQUENCE [LARGE SCALE GENOMIC DNA]</scope>
    <source>
        <strain evidence="8 9">ME102</strain>
    </source>
</reference>
<keyword evidence="9" id="KW-1185">Reference proteome</keyword>
<evidence type="ECO:0000256" key="3">
    <source>
        <dbReference type="ARBA" id="ARBA00022475"/>
    </source>
</evidence>
<feature type="transmembrane region" description="Helical" evidence="7">
    <location>
        <begin position="136"/>
        <end position="154"/>
    </location>
</feature>
<dbReference type="InterPro" id="IPR005134">
    <property type="entry name" value="UPF0114"/>
</dbReference>
<proteinExistence type="inferred from homology"/>
<dbReference type="OrthoDB" id="9783569at2"/>
<evidence type="ECO:0000256" key="6">
    <source>
        <dbReference type="ARBA" id="ARBA00023136"/>
    </source>
</evidence>
<dbReference type="PANTHER" id="PTHR38596:SF1">
    <property type="entry name" value="UPF0114 PROTEIN YQHA"/>
    <property type="match status" value="1"/>
</dbReference>
<evidence type="ECO:0000313" key="9">
    <source>
        <dbReference type="Proteomes" id="UP000196027"/>
    </source>
</evidence>
<dbReference type="RefSeq" id="WP_087460577.1">
    <property type="nucleotide sequence ID" value="NZ_CP021425.1"/>
</dbReference>
<keyword evidence="4 7" id="KW-0812">Transmembrane</keyword>
<dbReference type="GO" id="GO:0005886">
    <property type="term" value="C:plasma membrane"/>
    <property type="evidence" value="ECO:0007669"/>
    <property type="project" value="UniProtKB-SubCell"/>
</dbReference>
<sequence>MERLIENVMYSARWILAPIYLGLSLALLALGIKFFQELFHVIPVIFSMKEQDLVLLILSLIDLALVGGLLVMVMFSGYENFVSQLDIAEGQEKLSWLGKVDSGSLKNKVAASIVAISSIHLLKIFMNAEQVPNEKLFWYVVIHLTFVLSAYAMGHLDKMTRHHNS</sequence>
<dbReference type="InterPro" id="IPR020761">
    <property type="entry name" value="UPF0114_bac"/>
</dbReference>
<dbReference type="HAMAP" id="MF_00143">
    <property type="entry name" value="UPF0114"/>
    <property type="match status" value="1"/>
</dbReference>
<comment type="similarity">
    <text evidence="2 7">Belongs to the UPF0114 family.</text>
</comment>
<dbReference type="Proteomes" id="UP000196027">
    <property type="component" value="Chromosome"/>
</dbReference>
<feature type="transmembrane region" description="Helical" evidence="7">
    <location>
        <begin position="53"/>
        <end position="75"/>
    </location>
</feature>
<evidence type="ECO:0000313" key="8">
    <source>
        <dbReference type="EMBL" id="ARU55471.1"/>
    </source>
</evidence>
<protein>
    <recommendedName>
        <fullName evidence="7">UPF0114 protein OLMES_1394</fullName>
    </recommendedName>
</protein>
<feature type="transmembrane region" description="Helical" evidence="7">
    <location>
        <begin position="12"/>
        <end position="32"/>
    </location>
</feature>
<gene>
    <name evidence="8" type="ORF">OLMES_1394</name>
</gene>
<accession>A0A1Y0I4X9</accession>
<evidence type="ECO:0000256" key="4">
    <source>
        <dbReference type="ARBA" id="ARBA00022692"/>
    </source>
</evidence>
<dbReference type="PANTHER" id="PTHR38596">
    <property type="entry name" value="UPF0114 PROTEIN YQHA"/>
    <property type="match status" value="1"/>
</dbReference>
<organism evidence="8 9">
    <name type="scientific">Oleiphilus messinensis</name>
    <dbReference type="NCBI Taxonomy" id="141451"/>
    <lineage>
        <taxon>Bacteria</taxon>
        <taxon>Pseudomonadati</taxon>
        <taxon>Pseudomonadota</taxon>
        <taxon>Gammaproteobacteria</taxon>
        <taxon>Oceanospirillales</taxon>
        <taxon>Oleiphilaceae</taxon>
        <taxon>Oleiphilus</taxon>
    </lineage>
</organism>
<comment type="subcellular location">
    <subcellularLocation>
        <location evidence="1 7">Cell membrane</location>
        <topology evidence="1 7">Multi-pass membrane protein</topology>
    </subcellularLocation>
</comment>
<evidence type="ECO:0000256" key="1">
    <source>
        <dbReference type="ARBA" id="ARBA00004651"/>
    </source>
</evidence>
<evidence type="ECO:0000256" key="5">
    <source>
        <dbReference type="ARBA" id="ARBA00022989"/>
    </source>
</evidence>
<name>A0A1Y0I4X9_9GAMM</name>
<dbReference type="Pfam" id="PF03350">
    <property type="entry name" value="UPF0114"/>
    <property type="match status" value="1"/>
</dbReference>
<evidence type="ECO:0000256" key="2">
    <source>
        <dbReference type="ARBA" id="ARBA00005774"/>
    </source>
</evidence>
<dbReference type="EMBL" id="CP021425">
    <property type="protein sequence ID" value="ARU55471.1"/>
    <property type="molecule type" value="Genomic_DNA"/>
</dbReference>
<dbReference type="AlphaFoldDB" id="A0A1Y0I4X9"/>
<keyword evidence="5 7" id="KW-1133">Transmembrane helix</keyword>
<keyword evidence="6 7" id="KW-0472">Membrane</keyword>
<keyword evidence="3 7" id="KW-1003">Cell membrane</keyword>
<evidence type="ECO:0000256" key="7">
    <source>
        <dbReference type="HAMAP-Rule" id="MF_00143"/>
    </source>
</evidence>